<reference evidence="6" key="1">
    <citation type="journal article" date="2020" name="mSystems">
        <title>Genome- and Community-Level Interaction Insights into Carbon Utilization and Element Cycling Functions of Hydrothermarchaeota in Hydrothermal Sediment.</title>
        <authorList>
            <person name="Zhou Z."/>
            <person name="Liu Y."/>
            <person name="Xu W."/>
            <person name="Pan J."/>
            <person name="Luo Z.H."/>
            <person name="Li M."/>
        </authorList>
    </citation>
    <scope>NUCLEOTIDE SEQUENCE [LARGE SCALE GENOMIC DNA]</scope>
    <source>
        <strain evidence="6">HyVt-219</strain>
    </source>
</reference>
<dbReference type="PANTHER" id="PTHR43401">
    <property type="entry name" value="L-THREONINE 3-DEHYDROGENASE"/>
    <property type="match status" value="1"/>
</dbReference>
<feature type="non-terminal residue" evidence="6">
    <location>
        <position position="1"/>
    </location>
</feature>
<name>A0A7V0MYZ6_UNCAE</name>
<organism evidence="6">
    <name type="scientific">Aerophobetes bacterium</name>
    <dbReference type="NCBI Taxonomy" id="2030807"/>
    <lineage>
        <taxon>Bacteria</taxon>
        <taxon>Candidatus Aerophobota</taxon>
    </lineage>
</organism>
<dbReference type="EMBL" id="DRBC01000044">
    <property type="protein sequence ID" value="HDN84261.1"/>
    <property type="molecule type" value="Genomic_DNA"/>
</dbReference>
<evidence type="ECO:0000256" key="1">
    <source>
        <dbReference type="ARBA" id="ARBA00022723"/>
    </source>
</evidence>
<gene>
    <name evidence="6" type="ORF">ENG47_00710</name>
</gene>
<dbReference type="InterPro" id="IPR050129">
    <property type="entry name" value="Zn_alcohol_dh"/>
</dbReference>
<dbReference type="PANTHER" id="PTHR43401:SF2">
    <property type="entry name" value="L-THREONINE 3-DEHYDROGENASE"/>
    <property type="match status" value="1"/>
</dbReference>
<dbReference type="PROSITE" id="PS00059">
    <property type="entry name" value="ADH_ZINC"/>
    <property type="match status" value="1"/>
</dbReference>
<evidence type="ECO:0000256" key="4">
    <source>
        <dbReference type="RuleBase" id="RU361277"/>
    </source>
</evidence>
<sequence>NLMLAAVLEDIKHIELKEVPKPEPGYGETIVKVKACGICQTDFKAYTGERKNFTPPIIVGHEISGIVSEVGKGVKNFREGDEVIVSPAIYCGKCDYCKSGLEHYCVNGAVIGGDGFDDVRDGGFAEYVVVPETNLYKKPKQVSFSAAALAEPLAGSYKGMIEYSNLKLGEDVVIIGAGSMGLLLTQVASAAGAATLILIDIEDYKLEYAKKCGATHVINSKKESPREKVYDILPKGPDVIFEAAGVLDAASLAFDLCRRGSRINMFGVTTPGTIPVSPGHIHFTEIAMDASFSVTPRTMLKSVKLMEKGLVDTSKIITHEFPLHEISKALETMNLPERIKIVIKP</sequence>
<evidence type="ECO:0000313" key="6">
    <source>
        <dbReference type="EMBL" id="HDN84261.1"/>
    </source>
</evidence>
<comment type="cofactor">
    <cofactor evidence="4">
        <name>Zn(2+)</name>
        <dbReference type="ChEBI" id="CHEBI:29105"/>
    </cofactor>
</comment>
<dbReference type="GO" id="GO:0008270">
    <property type="term" value="F:zinc ion binding"/>
    <property type="evidence" value="ECO:0007669"/>
    <property type="project" value="InterPro"/>
</dbReference>
<feature type="domain" description="Enoyl reductase (ER)" evidence="5">
    <location>
        <begin position="6"/>
        <end position="343"/>
    </location>
</feature>
<dbReference type="Pfam" id="PF08240">
    <property type="entry name" value="ADH_N"/>
    <property type="match status" value="1"/>
</dbReference>
<dbReference type="SMART" id="SM00829">
    <property type="entry name" value="PKS_ER"/>
    <property type="match status" value="1"/>
</dbReference>
<dbReference type="SUPFAM" id="SSF51735">
    <property type="entry name" value="NAD(P)-binding Rossmann-fold domains"/>
    <property type="match status" value="1"/>
</dbReference>
<keyword evidence="1 4" id="KW-0479">Metal-binding</keyword>
<keyword evidence="2 4" id="KW-0862">Zinc</keyword>
<dbReference type="InterPro" id="IPR020843">
    <property type="entry name" value="ER"/>
</dbReference>
<dbReference type="GO" id="GO:0016491">
    <property type="term" value="F:oxidoreductase activity"/>
    <property type="evidence" value="ECO:0007669"/>
    <property type="project" value="UniProtKB-KW"/>
</dbReference>
<dbReference type="InterPro" id="IPR002328">
    <property type="entry name" value="ADH_Zn_CS"/>
</dbReference>
<dbReference type="Proteomes" id="UP000885660">
    <property type="component" value="Unassembled WGS sequence"/>
</dbReference>
<dbReference type="AlphaFoldDB" id="A0A7V0MYZ6"/>
<accession>A0A7V0MYZ6</accession>
<evidence type="ECO:0000256" key="3">
    <source>
        <dbReference type="ARBA" id="ARBA00023002"/>
    </source>
</evidence>
<evidence type="ECO:0000256" key="2">
    <source>
        <dbReference type="ARBA" id="ARBA00022833"/>
    </source>
</evidence>
<comment type="caution">
    <text evidence="6">The sequence shown here is derived from an EMBL/GenBank/DDBJ whole genome shotgun (WGS) entry which is preliminary data.</text>
</comment>
<dbReference type="InterPro" id="IPR013154">
    <property type="entry name" value="ADH-like_N"/>
</dbReference>
<evidence type="ECO:0000259" key="5">
    <source>
        <dbReference type="SMART" id="SM00829"/>
    </source>
</evidence>
<comment type="similarity">
    <text evidence="4">Belongs to the zinc-containing alcohol dehydrogenase family.</text>
</comment>
<dbReference type="Gene3D" id="3.40.50.720">
    <property type="entry name" value="NAD(P)-binding Rossmann-like Domain"/>
    <property type="match status" value="1"/>
</dbReference>
<dbReference type="InterPro" id="IPR013149">
    <property type="entry name" value="ADH-like_C"/>
</dbReference>
<dbReference type="Gene3D" id="3.90.180.10">
    <property type="entry name" value="Medium-chain alcohol dehydrogenases, catalytic domain"/>
    <property type="match status" value="1"/>
</dbReference>
<proteinExistence type="inferred from homology"/>
<keyword evidence="3" id="KW-0560">Oxidoreductase</keyword>
<dbReference type="Pfam" id="PF00107">
    <property type="entry name" value="ADH_zinc_N"/>
    <property type="match status" value="1"/>
</dbReference>
<dbReference type="SUPFAM" id="SSF50129">
    <property type="entry name" value="GroES-like"/>
    <property type="match status" value="1"/>
</dbReference>
<protein>
    <recommendedName>
        <fullName evidence="5">Enoyl reductase (ER) domain-containing protein</fullName>
    </recommendedName>
</protein>
<dbReference type="InterPro" id="IPR011032">
    <property type="entry name" value="GroES-like_sf"/>
</dbReference>
<dbReference type="InterPro" id="IPR036291">
    <property type="entry name" value="NAD(P)-bd_dom_sf"/>
</dbReference>